<feature type="compositionally biased region" description="Polar residues" evidence="1">
    <location>
        <begin position="44"/>
        <end position="53"/>
    </location>
</feature>
<keyword evidence="2" id="KW-0732">Signal</keyword>
<feature type="region of interest" description="Disordered" evidence="1">
    <location>
        <begin position="458"/>
        <end position="587"/>
    </location>
</feature>
<feature type="compositionally biased region" description="Low complexity" evidence="1">
    <location>
        <begin position="563"/>
        <end position="587"/>
    </location>
</feature>
<accession>A0A8R1UGV6</accession>
<feature type="compositionally biased region" description="Polar residues" evidence="1">
    <location>
        <begin position="797"/>
        <end position="809"/>
    </location>
</feature>
<dbReference type="PANTHER" id="PTHR37853:SF1">
    <property type="entry name" value="EGF-LIKE DOMAIN-CONTAINING PROTEIN"/>
    <property type="match status" value="1"/>
</dbReference>
<dbReference type="PANTHER" id="PTHR37853">
    <property type="entry name" value="GLYCOSYLTRANSFERASE FAMILY 92 PROTEIN"/>
    <property type="match status" value="1"/>
</dbReference>
<feature type="region of interest" description="Disordered" evidence="1">
    <location>
        <begin position="377"/>
        <end position="441"/>
    </location>
</feature>
<gene>
    <name evidence="3" type="primary">WBGene00117777</name>
</gene>
<dbReference type="AlphaFoldDB" id="A0A2A6B905"/>
<proteinExistence type="predicted"/>
<reference evidence="4" key="1">
    <citation type="journal article" date="2008" name="Nat. Genet.">
        <title>The Pristionchus pacificus genome provides a unique perspective on nematode lifestyle and parasitism.</title>
        <authorList>
            <person name="Dieterich C."/>
            <person name="Clifton S.W."/>
            <person name="Schuster L.N."/>
            <person name="Chinwalla A."/>
            <person name="Delehaunty K."/>
            <person name="Dinkelacker I."/>
            <person name="Fulton L."/>
            <person name="Fulton R."/>
            <person name="Godfrey J."/>
            <person name="Minx P."/>
            <person name="Mitreva M."/>
            <person name="Roeseler W."/>
            <person name="Tian H."/>
            <person name="Witte H."/>
            <person name="Yang S.P."/>
            <person name="Wilson R.K."/>
            <person name="Sommer R.J."/>
        </authorList>
    </citation>
    <scope>NUCLEOTIDE SEQUENCE [LARGE SCALE GENOMIC DNA]</scope>
    <source>
        <strain evidence="4">PS312</strain>
    </source>
</reference>
<feature type="region of interest" description="Disordered" evidence="1">
    <location>
        <begin position="787"/>
        <end position="820"/>
    </location>
</feature>
<feature type="compositionally biased region" description="Basic and acidic residues" evidence="1">
    <location>
        <begin position="54"/>
        <end position="63"/>
    </location>
</feature>
<feature type="compositionally biased region" description="Low complexity" evidence="1">
    <location>
        <begin position="380"/>
        <end position="424"/>
    </location>
</feature>
<dbReference type="EnsemblMetazoa" id="PPA28223.1">
    <property type="protein sequence ID" value="PPA28223.1"/>
    <property type="gene ID" value="WBGene00117777"/>
</dbReference>
<evidence type="ECO:0000256" key="2">
    <source>
        <dbReference type="SAM" id="SignalP"/>
    </source>
</evidence>
<evidence type="ECO:0000256" key="1">
    <source>
        <dbReference type="SAM" id="MobiDB-lite"/>
    </source>
</evidence>
<dbReference type="Proteomes" id="UP000005239">
    <property type="component" value="Unassembled WGS sequence"/>
</dbReference>
<name>A0A2A6B905_PRIPA</name>
<sequence length="1084" mass="120758">MKMRSLLVLALFTAAAVSSNDDDRRRRRVVHTPPQIVTALDQIIGSSEQSPSEKNADSTKILDPHNQPHFKKSDSTLSPGDDSFLNPFPGLNHIESRLYFAMIMSSARPAYTHKAMHNQNNLLNFPESAEKFADESSVRNDSSAPVTAIEDVVVETNPDKDHHLEDDKEFDSEEEKQRHKKQALTEEAQAFLSLEAEEQTRDEEWHGTTTTEPEVAHPTLMTIPEFAWTTTLPTTTTTTPQPITTTTLARTTTASTTRATTLIPLDEVHAAGFFNGHTKENSRELYSNERGLNEDDDVIEVHLKQQDEIATAAAAAFNFDDFDGFKVIDAFDQSIDDFKKHASANPKTWNTEGNVFDEVFQEFETILDKASNTIKEEKTTATVPTTTTTTEEPTTEAPTRTTTRATTTTSTTTTTQTPSTTVEAMTRASRSKVPPPPPSVDEVRDIISEGFSRLFGSQEEEEIDNDSFTPKVSTTTTEAPTTTTTKATTTTTTEAPTTTTTTQAPTTTRAPTTVHHPTLVDSDQLEYVSSEEDDEERRRVTTTTTEAPTTTRTTRSQRRRKATTASTTTTTEPTTTEAVTEEASTTTDRALLHKSGASAKELVDFDAGVSVPPKDKPSKKTVPLSEQIKDKFKIDKVYPAVARRTTTTVPSTTRAPSTTTESSSIDGDVAGFFDDDAVVRTTTSAKPSTRRRLRTRRPKLQRTTVTAAPPSALAEGLGNLWASTPRPIEKTVKPTGEFKVRRRRLNKLIKAVAVVLHDIHVQCSSVEVNYSFLARLMSRRICFTEKNSQQRYKRNQPESPSISESVTVDDNTENEEKKADSIVESSIREFAAPKTVKSQVKVRKTKKGKRALESDPAIEKSIDELPTTVSSVNVDALRRKFIESMPEVRNTKHHRRPKFRTTTPLYTTTIPSRTTLRVIQARPIRKKITRGNRRLTRRPTVRTTTQIPIRAINLTPSTTSGDVDDLILALHREADAAQRQATQLAALKASLAEDLSDVDLVSDVHGERTPTTYNGQYREVVHEENVKPRHRSSFTSFFSSKRRRRVVDSAVELTEYAVDVLRADEPISYRKTVHRAYGSSYRQL</sequence>
<feature type="region of interest" description="Disordered" evidence="1">
    <location>
        <begin position="645"/>
        <end position="666"/>
    </location>
</feature>
<feature type="compositionally biased region" description="Basic and acidic residues" evidence="1">
    <location>
        <begin position="157"/>
        <end position="166"/>
    </location>
</feature>
<feature type="chain" id="PRO_5043736113" evidence="2">
    <location>
        <begin position="20"/>
        <end position="1084"/>
    </location>
</feature>
<feature type="region of interest" description="Disordered" evidence="1">
    <location>
        <begin position="42"/>
        <end position="81"/>
    </location>
</feature>
<feature type="region of interest" description="Disordered" evidence="1">
    <location>
        <begin position="154"/>
        <end position="182"/>
    </location>
</feature>
<protein>
    <submittedName>
        <fullName evidence="3">Uncharacterized protein</fullName>
    </submittedName>
</protein>
<evidence type="ECO:0000313" key="3">
    <source>
        <dbReference type="EnsemblMetazoa" id="PPA28223.1"/>
    </source>
</evidence>
<reference evidence="3" key="2">
    <citation type="submission" date="2022-06" db="UniProtKB">
        <authorList>
            <consortium name="EnsemblMetazoa"/>
        </authorList>
    </citation>
    <scope>IDENTIFICATION</scope>
    <source>
        <strain evidence="3">PS312</strain>
    </source>
</reference>
<accession>A0A2A6B905</accession>
<feature type="compositionally biased region" description="Low complexity" evidence="1">
    <location>
        <begin position="474"/>
        <end position="513"/>
    </location>
</feature>
<organism evidence="3 4">
    <name type="scientific">Pristionchus pacificus</name>
    <name type="common">Parasitic nematode worm</name>
    <dbReference type="NCBI Taxonomy" id="54126"/>
    <lineage>
        <taxon>Eukaryota</taxon>
        <taxon>Metazoa</taxon>
        <taxon>Ecdysozoa</taxon>
        <taxon>Nematoda</taxon>
        <taxon>Chromadorea</taxon>
        <taxon>Rhabditida</taxon>
        <taxon>Rhabditina</taxon>
        <taxon>Diplogasteromorpha</taxon>
        <taxon>Diplogasteroidea</taxon>
        <taxon>Neodiplogasteridae</taxon>
        <taxon>Pristionchus</taxon>
    </lineage>
</organism>
<feature type="compositionally biased region" description="Low complexity" evidence="1">
    <location>
        <begin position="541"/>
        <end position="554"/>
    </location>
</feature>
<keyword evidence="4" id="KW-1185">Reference proteome</keyword>
<feature type="signal peptide" evidence="2">
    <location>
        <begin position="1"/>
        <end position="19"/>
    </location>
</feature>
<evidence type="ECO:0000313" key="4">
    <source>
        <dbReference type="Proteomes" id="UP000005239"/>
    </source>
</evidence>